<reference evidence="2" key="1">
    <citation type="submission" date="2023-10" db="EMBL/GenBank/DDBJ databases">
        <title>Genome assembly of Pristionchus species.</title>
        <authorList>
            <person name="Yoshida K."/>
            <person name="Sommer R.J."/>
        </authorList>
    </citation>
    <scope>NUCLEOTIDE SEQUENCE</scope>
    <source>
        <strain evidence="2">RS0144</strain>
    </source>
</reference>
<name>A0AAV5UHL4_9BILA</name>
<evidence type="ECO:0000313" key="2">
    <source>
        <dbReference type="EMBL" id="GMT06198.1"/>
    </source>
</evidence>
<dbReference type="AlphaFoldDB" id="A0AAV5UHL4"/>
<organism evidence="2 3">
    <name type="scientific">Pristionchus entomophagus</name>
    <dbReference type="NCBI Taxonomy" id="358040"/>
    <lineage>
        <taxon>Eukaryota</taxon>
        <taxon>Metazoa</taxon>
        <taxon>Ecdysozoa</taxon>
        <taxon>Nematoda</taxon>
        <taxon>Chromadorea</taxon>
        <taxon>Rhabditida</taxon>
        <taxon>Rhabditina</taxon>
        <taxon>Diplogasteromorpha</taxon>
        <taxon>Diplogasteroidea</taxon>
        <taxon>Neodiplogasteridae</taxon>
        <taxon>Pristionchus</taxon>
    </lineage>
</organism>
<keyword evidence="3" id="KW-1185">Reference proteome</keyword>
<accession>A0AAV5UHL4</accession>
<feature type="non-terminal residue" evidence="2">
    <location>
        <position position="1"/>
    </location>
</feature>
<sequence length="145" mass="15733">FRMKLALFLCLLGFTAVSFAQDQDIDVAAVSRDDFAAFDGLAESADVTPETHVNAALEGYDNVDVNLSVDDAEVTENDDDVNVEDFDMNENSDLVSAESSAHSLADPASSVEEHATHAWNTVFYHGHVGCTTCGHFVPPRRHGCR</sequence>
<proteinExistence type="predicted"/>
<evidence type="ECO:0000256" key="1">
    <source>
        <dbReference type="SAM" id="SignalP"/>
    </source>
</evidence>
<feature type="chain" id="PRO_5043652498" evidence="1">
    <location>
        <begin position="21"/>
        <end position="145"/>
    </location>
</feature>
<evidence type="ECO:0000313" key="3">
    <source>
        <dbReference type="Proteomes" id="UP001432027"/>
    </source>
</evidence>
<gene>
    <name evidence="2" type="ORF">PENTCL1PPCAC_28372</name>
</gene>
<dbReference type="EMBL" id="BTSX01000006">
    <property type="protein sequence ID" value="GMT06198.1"/>
    <property type="molecule type" value="Genomic_DNA"/>
</dbReference>
<protein>
    <submittedName>
        <fullName evidence="2">Uncharacterized protein</fullName>
    </submittedName>
</protein>
<feature type="signal peptide" evidence="1">
    <location>
        <begin position="1"/>
        <end position="20"/>
    </location>
</feature>
<feature type="non-terminal residue" evidence="2">
    <location>
        <position position="145"/>
    </location>
</feature>
<dbReference type="Proteomes" id="UP001432027">
    <property type="component" value="Unassembled WGS sequence"/>
</dbReference>
<keyword evidence="1" id="KW-0732">Signal</keyword>
<comment type="caution">
    <text evidence="2">The sequence shown here is derived from an EMBL/GenBank/DDBJ whole genome shotgun (WGS) entry which is preliminary data.</text>
</comment>